<evidence type="ECO:0000256" key="3">
    <source>
        <dbReference type="SAM" id="Coils"/>
    </source>
</evidence>
<organism evidence="5 6">
    <name type="scientific">Enterococcus alcedinis</name>
    <dbReference type="NCBI Taxonomy" id="1274384"/>
    <lineage>
        <taxon>Bacteria</taxon>
        <taxon>Bacillati</taxon>
        <taxon>Bacillota</taxon>
        <taxon>Bacilli</taxon>
        <taxon>Lactobacillales</taxon>
        <taxon>Enterococcaceae</taxon>
        <taxon>Enterococcus</taxon>
    </lineage>
</organism>
<dbReference type="SMART" id="SM00382">
    <property type="entry name" value="AAA"/>
    <property type="match status" value="2"/>
</dbReference>
<comment type="caution">
    <text evidence="5">The sequence shown here is derived from an EMBL/GenBank/DDBJ whole genome shotgun (WGS) entry which is preliminary data.</text>
</comment>
<dbReference type="PANTHER" id="PTHR42855:SF2">
    <property type="entry name" value="DRUG RESISTANCE ABC TRANSPORTER,ATP-BINDING PROTEIN"/>
    <property type="match status" value="1"/>
</dbReference>
<dbReference type="InterPro" id="IPR032781">
    <property type="entry name" value="ABC_tran_Xtn"/>
</dbReference>
<evidence type="ECO:0000313" key="6">
    <source>
        <dbReference type="Proteomes" id="UP000622610"/>
    </source>
</evidence>
<dbReference type="GO" id="GO:0005524">
    <property type="term" value="F:ATP binding"/>
    <property type="evidence" value="ECO:0007669"/>
    <property type="project" value="UniProtKB-KW"/>
</dbReference>
<evidence type="ECO:0000256" key="1">
    <source>
        <dbReference type="ARBA" id="ARBA00022741"/>
    </source>
</evidence>
<dbReference type="InterPro" id="IPR003439">
    <property type="entry name" value="ABC_transporter-like_ATP-bd"/>
</dbReference>
<evidence type="ECO:0000313" key="5">
    <source>
        <dbReference type="EMBL" id="GGI66616.1"/>
    </source>
</evidence>
<dbReference type="Gene3D" id="3.40.50.300">
    <property type="entry name" value="P-loop containing nucleotide triphosphate hydrolases"/>
    <property type="match status" value="2"/>
</dbReference>
<name>A0A917JH07_9ENTE</name>
<dbReference type="EMBL" id="BMDT01000013">
    <property type="protein sequence ID" value="GGI66616.1"/>
    <property type="molecule type" value="Genomic_DNA"/>
</dbReference>
<dbReference type="Pfam" id="PF12848">
    <property type="entry name" value="ABC_tran_Xtn"/>
    <property type="match status" value="1"/>
</dbReference>
<feature type="domain" description="ABC transporter" evidence="4">
    <location>
        <begin position="2"/>
        <end position="254"/>
    </location>
</feature>
<keyword evidence="6" id="KW-1185">Reference proteome</keyword>
<protein>
    <submittedName>
        <fullName evidence="5">Multidrug ABC transporter ATP-binding protein</fullName>
    </submittedName>
</protein>
<dbReference type="Pfam" id="PF00005">
    <property type="entry name" value="ABC_tran"/>
    <property type="match status" value="2"/>
</dbReference>
<accession>A0A917JH07</accession>
<feature type="domain" description="ABC transporter" evidence="4">
    <location>
        <begin position="320"/>
        <end position="508"/>
    </location>
</feature>
<dbReference type="RefSeq" id="WP_188368443.1">
    <property type="nucleotide sequence ID" value="NZ_BMDT01000013.1"/>
</dbReference>
<dbReference type="Proteomes" id="UP000622610">
    <property type="component" value="Unassembled WGS sequence"/>
</dbReference>
<dbReference type="PROSITE" id="PS50893">
    <property type="entry name" value="ABC_TRANSPORTER_2"/>
    <property type="match status" value="2"/>
</dbReference>
<evidence type="ECO:0000259" key="4">
    <source>
        <dbReference type="PROSITE" id="PS50893"/>
    </source>
</evidence>
<dbReference type="FunFam" id="3.40.50.300:FF:000011">
    <property type="entry name" value="Putative ABC transporter ATP-binding component"/>
    <property type="match status" value="1"/>
</dbReference>
<keyword evidence="1" id="KW-0547">Nucleotide-binding</keyword>
<keyword evidence="2 5" id="KW-0067">ATP-binding</keyword>
<dbReference type="InterPro" id="IPR017871">
    <property type="entry name" value="ABC_transporter-like_CS"/>
</dbReference>
<dbReference type="GO" id="GO:0016887">
    <property type="term" value="F:ATP hydrolysis activity"/>
    <property type="evidence" value="ECO:0007669"/>
    <property type="project" value="InterPro"/>
</dbReference>
<dbReference type="InterPro" id="IPR027417">
    <property type="entry name" value="P-loop_NTPase"/>
</dbReference>
<keyword evidence="3" id="KW-0175">Coiled coil</keyword>
<dbReference type="SUPFAM" id="SSF52540">
    <property type="entry name" value="P-loop containing nucleoside triphosphate hydrolases"/>
    <property type="match status" value="2"/>
</dbReference>
<sequence length="508" mass="57935">MLNLTDITHQFADKILYENLNLQVNRGEHVGLIGQNGTGKSTLIKIITGELLPDNGRVEIPRNSHLGYLDQYVQVDETLTIYDFLKTAFQKELDKEARITAYYTEYSETMDDRLLENAGRLQTELDQGEFYQMDTLIHEMATGLGIQVLGLDTVLKELSGGQRSKVILAKLLLEKPEILVLDEPTNHLDDTHVLWLTNFLQNFSGTFLVVSHDRDFLNEITTHIADIEFGKMTKYTGNLKKALKQKEANRETYLKQYENQKKQIEKTEAYIRKYKAGSRSTMAKSREKQLDKVERLTPPSEALKPHYQFPYHNIVSTLALTTDHLVIGYEGKPLLSPIQLTIRYGEKVAIRGFNGVGKSTLLKTLIGEIPAVDGEFQLPANTKINYFSQDLAWEYPLETPLQYLGDLFPKASIKELRRHLSLAGLVNQLAQEPMKNLSGGEQTKVKLAQMTMTPGNFLILDEPTNHIDQQAKESLQESLINYEGTVIVVSHEQEFYEDWVDRIVDIRE</sequence>
<proteinExistence type="predicted"/>
<dbReference type="AlphaFoldDB" id="A0A917JH07"/>
<dbReference type="PANTHER" id="PTHR42855">
    <property type="entry name" value="ABC TRANSPORTER ATP-BINDING SUBUNIT"/>
    <property type="match status" value="1"/>
</dbReference>
<reference evidence="5" key="2">
    <citation type="submission" date="2020-09" db="EMBL/GenBank/DDBJ databases">
        <authorList>
            <person name="Sun Q."/>
            <person name="Sedlacek I."/>
        </authorList>
    </citation>
    <scope>NUCLEOTIDE SEQUENCE</scope>
    <source>
        <strain evidence="5">CCM 8433</strain>
    </source>
</reference>
<dbReference type="CDD" id="cd03221">
    <property type="entry name" value="ABCF_EF-3"/>
    <property type="match status" value="2"/>
</dbReference>
<dbReference type="PROSITE" id="PS00211">
    <property type="entry name" value="ABC_TRANSPORTER_1"/>
    <property type="match status" value="2"/>
</dbReference>
<gene>
    <name evidence="5" type="ORF">GCM10011482_22700</name>
</gene>
<dbReference type="InterPro" id="IPR003593">
    <property type="entry name" value="AAA+_ATPase"/>
</dbReference>
<feature type="coiled-coil region" evidence="3">
    <location>
        <begin position="243"/>
        <end position="270"/>
    </location>
</feature>
<dbReference type="InterPro" id="IPR051309">
    <property type="entry name" value="ABCF_ATPase"/>
</dbReference>
<evidence type="ECO:0000256" key="2">
    <source>
        <dbReference type="ARBA" id="ARBA00022840"/>
    </source>
</evidence>
<reference evidence="5" key="1">
    <citation type="journal article" date="2014" name="Int. J. Syst. Evol. Microbiol.">
        <title>Complete genome sequence of Corynebacterium casei LMG S-19264T (=DSM 44701T), isolated from a smear-ripened cheese.</title>
        <authorList>
            <consortium name="US DOE Joint Genome Institute (JGI-PGF)"/>
            <person name="Walter F."/>
            <person name="Albersmeier A."/>
            <person name="Kalinowski J."/>
            <person name="Ruckert C."/>
        </authorList>
    </citation>
    <scope>NUCLEOTIDE SEQUENCE</scope>
    <source>
        <strain evidence="5">CCM 8433</strain>
    </source>
</reference>